<protein>
    <recommendedName>
        <fullName evidence="4">DUF481 domain-containing protein</fullName>
    </recommendedName>
</protein>
<proteinExistence type="predicted"/>
<feature type="signal peptide" evidence="1">
    <location>
        <begin position="1"/>
        <end position="19"/>
    </location>
</feature>
<gene>
    <name evidence="2" type="ORF">QTN47_20310</name>
</gene>
<evidence type="ECO:0000313" key="2">
    <source>
        <dbReference type="EMBL" id="MEX6689862.1"/>
    </source>
</evidence>
<evidence type="ECO:0000313" key="3">
    <source>
        <dbReference type="Proteomes" id="UP001560573"/>
    </source>
</evidence>
<name>A0ABV3ZIZ5_9BACT</name>
<evidence type="ECO:0000256" key="1">
    <source>
        <dbReference type="SAM" id="SignalP"/>
    </source>
</evidence>
<feature type="chain" id="PRO_5046436607" description="DUF481 domain-containing protein" evidence="1">
    <location>
        <begin position="20"/>
        <end position="208"/>
    </location>
</feature>
<dbReference type="RefSeq" id="WP_369331269.1">
    <property type="nucleotide sequence ID" value="NZ_JAULBC010000007.1"/>
</dbReference>
<keyword evidence="1" id="KW-0732">Signal</keyword>
<comment type="caution">
    <text evidence="2">The sequence shown here is derived from an EMBL/GenBank/DDBJ whole genome shotgun (WGS) entry which is preliminary data.</text>
</comment>
<keyword evidence="3" id="KW-1185">Reference proteome</keyword>
<accession>A0ABV3ZIZ5</accession>
<dbReference type="Proteomes" id="UP001560573">
    <property type="component" value="Unassembled WGS sequence"/>
</dbReference>
<sequence length="208" mass="23807">MSKTFIILILYFLPRILFAQDSTADSSQSKWLLSAAGYYYFIPGDKNTFTLIGYADYKKLHLEARYNYEDLNTASAFAGWRFETGKKFRFGATPMLGIAVGNTDGFVPALELDASYKIFDFYSESEYLVDFAGKENNFFYTWSELAVAPISALRTGISMQRTKLYQTRLDVQRGIFAEYSFWKLTAGVYYFNPFSTDNFVIASLSVDF</sequence>
<reference evidence="2 3" key="1">
    <citation type="submission" date="2023-07" db="EMBL/GenBank/DDBJ databases">
        <authorList>
            <person name="Lian W.-H."/>
        </authorList>
    </citation>
    <scope>NUCLEOTIDE SEQUENCE [LARGE SCALE GENOMIC DNA]</scope>
    <source>
        <strain evidence="2 3">SYSU DXS3180</strain>
    </source>
</reference>
<dbReference type="EMBL" id="JAULBC010000007">
    <property type="protein sequence ID" value="MEX6689862.1"/>
    <property type="molecule type" value="Genomic_DNA"/>
</dbReference>
<organism evidence="2 3">
    <name type="scientific">Danxiaibacter flavus</name>
    <dbReference type="NCBI Taxonomy" id="3049108"/>
    <lineage>
        <taxon>Bacteria</taxon>
        <taxon>Pseudomonadati</taxon>
        <taxon>Bacteroidota</taxon>
        <taxon>Chitinophagia</taxon>
        <taxon>Chitinophagales</taxon>
        <taxon>Chitinophagaceae</taxon>
        <taxon>Danxiaibacter</taxon>
    </lineage>
</organism>
<evidence type="ECO:0008006" key="4">
    <source>
        <dbReference type="Google" id="ProtNLM"/>
    </source>
</evidence>